<dbReference type="PANTHER" id="PTHR24198:SF165">
    <property type="entry name" value="ANKYRIN REPEAT-CONTAINING PROTEIN-RELATED"/>
    <property type="match status" value="1"/>
</dbReference>
<organism evidence="4">
    <name type="scientific">Jonesiaceae bacterium BS-20</name>
    <dbReference type="NCBI Taxonomy" id="3120821"/>
    <lineage>
        <taxon>Bacteria</taxon>
        <taxon>Bacillati</taxon>
        <taxon>Actinomycetota</taxon>
        <taxon>Actinomycetes</taxon>
        <taxon>Micrococcales</taxon>
        <taxon>Jonesiaceae</taxon>
    </lineage>
</organism>
<evidence type="ECO:0000256" key="2">
    <source>
        <dbReference type="ARBA" id="ARBA00023043"/>
    </source>
</evidence>
<feature type="repeat" description="ANK" evidence="3">
    <location>
        <begin position="82"/>
        <end position="114"/>
    </location>
</feature>
<keyword evidence="1" id="KW-0677">Repeat</keyword>
<evidence type="ECO:0000256" key="1">
    <source>
        <dbReference type="ARBA" id="ARBA00022737"/>
    </source>
</evidence>
<accession>A0AAU7DZZ2</accession>
<dbReference type="EMBL" id="CP146203">
    <property type="protein sequence ID" value="XBH22366.1"/>
    <property type="molecule type" value="Genomic_DNA"/>
</dbReference>
<dbReference type="SUPFAM" id="SSF48403">
    <property type="entry name" value="Ankyrin repeat"/>
    <property type="match status" value="1"/>
</dbReference>
<protein>
    <submittedName>
        <fullName evidence="4">Ankyrin repeat domain-containing protein</fullName>
    </submittedName>
</protein>
<keyword evidence="2 3" id="KW-0040">ANK repeat</keyword>
<dbReference type="InterPro" id="IPR036770">
    <property type="entry name" value="Ankyrin_rpt-contain_sf"/>
</dbReference>
<proteinExistence type="predicted"/>
<dbReference type="InterPro" id="IPR002110">
    <property type="entry name" value="Ankyrin_rpt"/>
</dbReference>
<name>A0AAU7DZZ2_9MICO</name>
<gene>
    <name evidence="4" type="ORF">V5R04_03845</name>
</gene>
<evidence type="ECO:0000256" key="3">
    <source>
        <dbReference type="PROSITE-ProRule" id="PRU00023"/>
    </source>
</evidence>
<dbReference type="Pfam" id="PF12796">
    <property type="entry name" value="Ank_2"/>
    <property type="match status" value="1"/>
</dbReference>
<dbReference type="Gene3D" id="1.25.40.20">
    <property type="entry name" value="Ankyrin repeat-containing domain"/>
    <property type="match status" value="1"/>
</dbReference>
<dbReference type="AlphaFoldDB" id="A0AAU7DZZ2"/>
<sequence>MANSFLSSLGDQERLDFISGVFDLVRSGQLAPLTEMLDSGVPTDLQNERSDSLLIIAAYAQKPDIVALLLEREADTSIVNTMGQTAISCAVFRNDPGILKQLLDAGANPDLGHRNGLEIAQQFELPEMERILRAHADQE</sequence>
<reference evidence="4" key="1">
    <citation type="submission" date="2024-02" db="EMBL/GenBank/DDBJ databases">
        <title>Tomenella chthoni gen. nov. sp. nov., a member of the family Jonesiaceae isolated from bat guano.</title>
        <authorList>
            <person name="Miller S.L."/>
            <person name="King J."/>
            <person name="Sankaranarayanan K."/>
            <person name="Lawson P.A."/>
        </authorList>
    </citation>
    <scope>NUCLEOTIDE SEQUENCE</scope>
    <source>
        <strain evidence="4">BS-20</strain>
    </source>
</reference>
<dbReference type="PANTHER" id="PTHR24198">
    <property type="entry name" value="ANKYRIN REPEAT AND PROTEIN KINASE DOMAIN-CONTAINING PROTEIN"/>
    <property type="match status" value="1"/>
</dbReference>
<evidence type="ECO:0000313" key="4">
    <source>
        <dbReference type="EMBL" id="XBH22366.1"/>
    </source>
</evidence>
<dbReference type="PROSITE" id="PS50088">
    <property type="entry name" value="ANK_REPEAT"/>
    <property type="match status" value="1"/>
</dbReference>
<dbReference type="SMART" id="SM00248">
    <property type="entry name" value="ANK"/>
    <property type="match status" value="2"/>
</dbReference>